<dbReference type="Gene3D" id="3.40.630.30">
    <property type="match status" value="1"/>
</dbReference>
<dbReference type="InterPro" id="IPR000086">
    <property type="entry name" value="NUDIX_hydrolase_dom"/>
</dbReference>
<dbReference type="InterPro" id="IPR051325">
    <property type="entry name" value="Nudix_hydrolase_domain"/>
</dbReference>
<dbReference type="GO" id="GO:0004081">
    <property type="term" value="F:bis(5'-nucleosyl)-tetraphosphatase (asymmetrical) activity"/>
    <property type="evidence" value="ECO:0007669"/>
    <property type="project" value="TreeGrafter"/>
</dbReference>
<name>A0A8J3JKH4_9ACTN</name>
<dbReference type="GO" id="GO:0006754">
    <property type="term" value="P:ATP biosynthetic process"/>
    <property type="evidence" value="ECO:0007669"/>
    <property type="project" value="TreeGrafter"/>
</dbReference>
<dbReference type="PROSITE" id="PS51462">
    <property type="entry name" value="NUDIX"/>
    <property type="match status" value="1"/>
</dbReference>
<dbReference type="InterPro" id="IPR000182">
    <property type="entry name" value="GNAT_dom"/>
</dbReference>
<feature type="domain" description="Nudix hydrolase" evidence="3">
    <location>
        <begin position="25"/>
        <end position="172"/>
    </location>
</feature>
<dbReference type="InterPro" id="IPR015797">
    <property type="entry name" value="NUDIX_hydrolase-like_dom_sf"/>
</dbReference>
<keyword evidence="1" id="KW-0378">Hydrolase</keyword>
<dbReference type="EMBL" id="BONF01000010">
    <property type="protein sequence ID" value="GIF80595.1"/>
    <property type="molecule type" value="Genomic_DNA"/>
</dbReference>
<evidence type="ECO:0008006" key="6">
    <source>
        <dbReference type="Google" id="ProtNLM"/>
    </source>
</evidence>
<feature type="domain" description="N-acetyltransferase" evidence="2">
    <location>
        <begin position="154"/>
        <end position="328"/>
    </location>
</feature>
<keyword evidence="5" id="KW-1185">Reference proteome</keyword>
<dbReference type="Pfam" id="PF13523">
    <property type="entry name" value="Acetyltransf_8"/>
    <property type="match status" value="1"/>
</dbReference>
<comment type="caution">
    <text evidence="4">The sequence shown here is derived from an EMBL/GenBank/DDBJ whole genome shotgun (WGS) entry which is preliminary data.</text>
</comment>
<sequence>MAAVGWKERREMARPEASRIGDTGEWPLGATVVVRRADGPVLLMHRTRYEPDDAGPWAWTAPAGGREPGEALLATAVRELREETGLTGLVPVPVDLSGSWALFAAEAGADAEVVLNGEHDRFVWARPERVAELVQPRHVAGRYRRALGMDLSPLTFRPLARADLPDLVRWLQAEHVSRWWAQVPADVAAAEGKYGPRIDGVSPTAVDVVLLDGRPVGFIQSTPLAAQDDYLETARWVTRDGADCVSIDYAVGEPSLAGRGFGTRLIWEYVRDVVPVRFPGNRFVVADPATANTASVRACEKAGFRRAFDFDPGEGVHRHALCVFERARALGG</sequence>
<gene>
    <name evidence="4" type="ORF">Cba03nite_19440</name>
</gene>
<dbReference type="Gene3D" id="3.90.79.10">
    <property type="entry name" value="Nucleoside Triphosphate Pyrophosphohydrolase"/>
    <property type="match status" value="1"/>
</dbReference>
<accession>A0A8J3JKH4</accession>
<evidence type="ECO:0000259" key="3">
    <source>
        <dbReference type="PROSITE" id="PS51462"/>
    </source>
</evidence>
<dbReference type="Pfam" id="PF00293">
    <property type="entry name" value="NUDIX"/>
    <property type="match status" value="1"/>
</dbReference>
<dbReference type="PANTHER" id="PTHR21340">
    <property type="entry name" value="DIADENOSINE 5,5-P1,P4-TETRAPHOSPHATE PYROPHOSPHOHYDROLASE MUTT"/>
    <property type="match status" value="1"/>
</dbReference>
<protein>
    <recommendedName>
        <fullName evidence="6">GNAT family N-acetyltransferase</fullName>
    </recommendedName>
</protein>
<dbReference type="AlphaFoldDB" id="A0A8J3JKH4"/>
<evidence type="ECO:0000259" key="2">
    <source>
        <dbReference type="PROSITE" id="PS51186"/>
    </source>
</evidence>
<dbReference type="InterPro" id="IPR016181">
    <property type="entry name" value="Acyl_CoA_acyltransferase"/>
</dbReference>
<evidence type="ECO:0000313" key="5">
    <source>
        <dbReference type="Proteomes" id="UP000601223"/>
    </source>
</evidence>
<dbReference type="PROSITE" id="PS00893">
    <property type="entry name" value="NUDIX_BOX"/>
    <property type="match status" value="1"/>
</dbReference>
<reference evidence="4 5" key="1">
    <citation type="submission" date="2021-01" db="EMBL/GenBank/DDBJ databases">
        <title>Whole genome shotgun sequence of Catellatospora bangladeshensis NBRC 107357.</title>
        <authorList>
            <person name="Komaki H."/>
            <person name="Tamura T."/>
        </authorList>
    </citation>
    <scope>NUCLEOTIDE SEQUENCE [LARGE SCALE GENOMIC DNA]</scope>
    <source>
        <strain evidence="4 5">NBRC 107357</strain>
    </source>
</reference>
<dbReference type="Proteomes" id="UP000601223">
    <property type="component" value="Unassembled WGS sequence"/>
</dbReference>
<dbReference type="GO" id="GO:0006167">
    <property type="term" value="P:AMP biosynthetic process"/>
    <property type="evidence" value="ECO:0007669"/>
    <property type="project" value="TreeGrafter"/>
</dbReference>
<dbReference type="GO" id="GO:0016747">
    <property type="term" value="F:acyltransferase activity, transferring groups other than amino-acyl groups"/>
    <property type="evidence" value="ECO:0007669"/>
    <property type="project" value="InterPro"/>
</dbReference>
<dbReference type="InterPro" id="IPR020084">
    <property type="entry name" value="NUDIX_hydrolase_CS"/>
</dbReference>
<organism evidence="4 5">
    <name type="scientific">Catellatospora bangladeshensis</name>
    <dbReference type="NCBI Taxonomy" id="310355"/>
    <lineage>
        <taxon>Bacteria</taxon>
        <taxon>Bacillati</taxon>
        <taxon>Actinomycetota</taxon>
        <taxon>Actinomycetes</taxon>
        <taxon>Micromonosporales</taxon>
        <taxon>Micromonosporaceae</taxon>
        <taxon>Catellatospora</taxon>
    </lineage>
</organism>
<dbReference type="SUPFAM" id="SSF55811">
    <property type="entry name" value="Nudix"/>
    <property type="match status" value="1"/>
</dbReference>
<dbReference type="SUPFAM" id="SSF55729">
    <property type="entry name" value="Acyl-CoA N-acyltransferases (Nat)"/>
    <property type="match status" value="1"/>
</dbReference>
<evidence type="ECO:0000313" key="4">
    <source>
        <dbReference type="EMBL" id="GIF80595.1"/>
    </source>
</evidence>
<proteinExistence type="predicted"/>
<dbReference type="PANTHER" id="PTHR21340:SF0">
    <property type="entry name" value="BIS(5'-NUCLEOSYL)-TETRAPHOSPHATASE [ASYMMETRICAL]"/>
    <property type="match status" value="1"/>
</dbReference>
<evidence type="ECO:0000256" key="1">
    <source>
        <dbReference type="ARBA" id="ARBA00022801"/>
    </source>
</evidence>
<dbReference type="PROSITE" id="PS51186">
    <property type="entry name" value="GNAT"/>
    <property type="match status" value="1"/>
</dbReference>